<dbReference type="Pfam" id="PF13385">
    <property type="entry name" value="Laminin_G_3"/>
    <property type="match status" value="1"/>
</dbReference>
<keyword evidence="1" id="KW-0472">Membrane</keyword>
<evidence type="ECO:0000313" key="3">
    <source>
        <dbReference type="Proteomes" id="UP000663856"/>
    </source>
</evidence>
<keyword evidence="1" id="KW-0812">Transmembrane</keyword>
<sequence length="300" mass="34036">MTLQQLEGLDVKPLNIGNVPNKKWPSNIPQKSTTPQIIHTDTDKIEEVPRRRRSCFFWIILIGLILIGILVAVIVVVMIVTKLMITTTATITITTTTATTITTTTTPTVHIFWSFDSTLQDLYNNFNGIGINTPGYSSPGYNGAGACLWLNQSLSQSVTINTTFLNMAYTSFTLEVWAYANSLHNNNPYTDNAVFGQFQQNIQDHSLHIIIRNQRIYLGFFSDDLQGNQVLYPNQWYHMAYIYDYSTSTQYVYVNGYLDNSRNLSGPYQGTSGSVEIRSQTNSPRLDNRTLWRFRTVLLT</sequence>
<dbReference type="SUPFAM" id="SSF49899">
    <property type="entry name" value="Concanavalin A-like lectins/glucanases"/>
    <property type="match status" value="1"/>
</dbReference>
<dbReference type="InterPro" id="IPR013320">
    <property type="entry name" value="ConA-like_dom_sf"/>
</dbReference>
<feature type="transmembrane region" description="Helical" evidence="1">
    <location>
        <begin position="55"/>
        <end position="80"/>
    </location>
</feature>
<evidence type="ECO:0000313" key="2">
    <source>
        <dbReference type="EMBL" id="CAF2055279.1"/>
    </source>
</evidence>
<name>A0A816PYB0_9BILA</name>
<accession>A0A816PYB0</accession>
<proteinExistence type="predicted"/>
<protein>
    <recommendedName>
        <fullName evidence="4">LamG domain-containing protein</fullName>
    </recommendedName>
</protein>
<comment type="caution">
    <text evidence="2">The sequence shown here is derived from an EMBL/GenBank/DDBJ whole genome shotgun (WGS) entry which is preliminary data.</text>
</comment>
<evidence type="ECO:0000256" key="1">
    <source>
        <dbReference type="SAM" id="Phobius"/>
    </source>
</evidence>
<evidence type="ECO:0008006" key="4">
    <source>
        <dbReference type="Google" id="ProtNLM"/>
    </source>
</evidence>
<dbReference type="EMBL" id="CAJNRF010004018">
    <property type="protein sequence ID" value="CAF2055279.1"/>
    <property type="molecule type" value="Genomic_DNA"/>
</dbReference>
<dbReference type="Gene3D" id="2.60.120.200">
    <property type="match status" value="1"/>
</dbReference>
<organism evidence="2 3">
    <name type="scientific">Rotaria magnacalcarata</name>
    <dbReference type="NCBI Taxonomy" id="392030"/>
    <lineage>
        <taxon>Eukaryota</taxon>
        <taxon>Metazoa</taxon>
        <taxon>Spiralia</taxon>
        <taxon>Gnathifera</taxon>
        <taxon>Rotifera</taxon>
        <taxon>Eurotatoria</taxon>
        <taxon>Bdelloidea</taxon>
        <taxon>Philodinida</taxon>
        <taxon>Philodinidae</taxon>
        <taxon>Rotaria</taxon>
    </lineage>
</organism>
<keyword evidence="1" id="KW-1133">Transmembrane helix</keyword>
<dbReference type="AlphaFoldDB" id="A0A816PYB0"/>
<reference evidence="2" key="1">
    <citation type="submission" date="2021-02" db="EMBL/GenBank/DDBJ databases">
        <authorList>
            <person name="Nowell W R."/>
        </authorList>
    </citation>
    <scope>NUCLEOTIDE SEQUENCE</scope>
</reference>
<dbReference type="Proteomes" id="UP000663856">
    <property type="component" value="Unassembled WGS sequence"/>
</dbReference>
<gene>
    <name evidence="2" type="ORF">WKI299_LOCUS11083</name>
</gene>